<organism evidence="1 3">
    <name type="scientific">Thiohalophilus thiocyanatoxydans</name>
    <dbReference type="NCBI Taxonomy" id="381308"/>
    <lineage>
        <taxon>Bacteria</taxon>
        <taxon>Pseudomonadati</taxon>
        <taxon>Pseudomonadota</taxon>
        <taxon>Gammaproteobacteria</taxon>
        <taxon>Thiohalomonadales</taxon>
        <taxon>Thiohalophilaceae</taxon>
        <taxon>Thiohalophilus</taxon>
    </lineage>
</organism>
<dbReference type="EMBL" id="SOQX01000011">
    <property type="protein sequence ID" value="TDX97777.1"/>
    <property type="molecule type" value="Genomic_DNA"/>
</dbReference>
<feature type="non-terminal residue" evidence="1">
    <location>
        <position position="1"/>
    </location>
</feature>
<dbReference type="Proteomes" id="UP000294914">
    <property type="component" value="Unassembled WGS sequence"/>
</dbReference>
<proteinExistence type="predicted"/>
<comment type="caution">
    <text evidence="1">The sequence shown here is derived from an EMBL/GenBank/DDBJ whole genome shotgun (WGS) entry which is preliminary data.</text>
</comment>
<evidence type="ECO:0000313" key="3">
    <source>
        <dbReference type="Proteomes" id="UP000294914"/>
    </source>
</evidence>
<evidence type="ECO:0000313" key="1">
    <source>
        <dbReference type="EMBL" id="TDX97777.1"/>
    </source>
</evidence>
<dbReference type="EMBL" id="SOQX01000001">
    <property type="protein sequence ID" value="TDY04365.1"/>
    <property type="molecule type" value="Genomic_DNA"/>
</dbReference>
<reference evidence="1 3" key="1">
    <citation type="submission" date="2019-03" db="EMBL/GenBank/DDBJ databases">
        <title>Genomic Encyclopedia of Type Strains, Phase IV (KMG-IV): sequencing the most valuable type-strain genomes for metagenomic binning, comparative biology and taxonomic classification.</title>
        <authorList>
            <person name="Goeker M."/>
        </authorList>
    </citation>
    <scope>NUCLEOTIDE SEQUENCE [LARGE SCALE GENOMIC DNA]</scope>
    <source>
        <strain evidence="1 3">DSM 16326</strain>
    </source>
</reference>
<sequence length="28" mass="2985">AWGTSLVGALSIENVLPMYLDFSVTDVS</sequence>
<name>A0A4R8IMV6_9GAMM</name>
<dbReference type="AlphaFoldDB" id="A0A4R8IMV6"/>
<keyword evidence="3" id="KW-1185">Reference proteome</keyword>
<protein>
    <submittedName>
        <fullName evidence="1">Uncharacterized protein</fullName>
    </submittedName>
</protein>
<gene>
    <name evidence="2" type="ORF">EDC23_0740</name>
    <name evidence="1" type="ORF">EDC23_2810</name>
</gene>
<accession>A0A4R8IMV6</accession>
<evidence type="ECO:0000313" key="2">
    <source>
        <dbReference type="EMBL" id="TDY04365.1"/>
    </source>
</evidence>